<dbReference type="InterPro" id="IPR016205">
    <property type="entry name" value="Glycerol_DH"/>
</dbReference>
<gene>
    <name evidence="10" type="ORF">S03H2_18908</name>
</gene>
<evidence type="ECO:0000256" key="7">
    <source>
        <dbReference type="ARBA" id="ARBA00023098"/>
    </source>
</evidence>
<keyword evidence="9" id="KW-1208">Phospholipid metabolism</keyword>
<evidence type="ECO:0000256" key="1">
    <source>
        <dbReference type="ARBA" id="ARBA00022490"/>
    </source>
</evidence>
<dbReference type="Gene3D" id="3.40.50.1970">
    <property type="match status" value="1"/>
</dbReference>
<dbReference type="AlphaFoldDB" id="X1GKP1"/>
<proteinExistence type="predicted"/>
<dbReference type="GO" id="GO:0016614">
    <property type="term" value="F:oxidoreductase activity, acting on CH-OH group of donors"/>
    <property type="evidence" value="ECO:0007669"/>
    <property type="project" value="InterPro"/>
</dbReference>
<dbReference type="EMBL" id="BARU01009831">
    <property type="protein sequence ID" value="GAH42194.1"/>
    <property type="molecule type" value="Genomic_DNA"/>
</dbReference>
<dbReference type="PANTHER" id="PTHR43616:SF5">
    <property type="entry name" value="GLYCEROL DEHYDROGENASE 1"/>
    <property type="match status" value="1"/>
</dbReference>
<sequence>MKIPQYIYITEKKNETKKAFERVFQSEQPKRVLIVTSISPLMKVKWLFDYLLSNRTKAEKLLVEKSDKKALEKTVNRIENGSFDFCIGIGGGKILDIAKYASFVEKIRFLSFPTLLSHDGIASPVAVIRDGKHWSESRRAESPYAVIIDLKTVVGAPTASLLSGIADLVANLFASIDADVF</sequence>
<organism evidence="10">
    <name type="scientific">marine sediment metagenome</name>
    <dbReference type="NCBI Taxonomy" id="412755"/>
    <lineage>
        <taxon>unclassified sequences</taxon>
        <taxon>metagenomes</taxon>
        <taxon>ecological metagenomes</taxon>
    </lineage>
</organism>
<keyword evidence="3" id="KW-0479">Metal-binding</keyword>
<keyword evidence="2" id="KW-0444">Lipid biosynthesis</keyword>
<feature type="non-terminal residue" evidence="10">
    <location>
        <position position="181"/>
    </location>
</feature>
<evidence type="ECO:0008006" key="11">
    <source>
        <dbReference type="Google" id="ProtNLM"/>
    </source>
</evidence>
<evidence type="ECO:0000256" key="5">
    <source>
        <dbReference type="ARBA" id="ARBA00023002"/>
    </source>
</evidence>
<evidence type="ECO:0000256" key="8">
    <source>
        <dbReference type="ARBA" id="ARBA00023209"/>
    </source>
</evidence>
<dbReference type="GO" id="GO:0008654">
    <property type="term" value="P:phospholipid biosynthetic process"/>
    <property type="evidence" value="ECO:0007669"/>
    <property type="project" value="UniProtKB-KW"/>
</dbReference>
<keyword evidence="6" id="KW-0520">NAD</keyword>
<evidence type="ECO:0000256" key="6">
    <source>
        <dbReference type="ARBA" id="ARBA00023027"/>
    </source>
</evidence>
<comment type="caution">
    <text evidence="10">The sequence shown here is derived from an EMBL/GenBank/DDBJ whole genome shotgun (WGS) entry which is preliminary data.</text>
</comment>
<evidence type="ECO:0000256" key="9">
    <source>
        <dbReference type="ARBA" id="ARBA00023264"/>
    </source>
</evidence>
<keyword evidence="7" id="KW-0443">Lipid metabolism</keyword>
<dbReference type="GO" id="GO:0046872">
    <property type="term" value="F:metal ion binding"/>
    <property type="evidence" value="ECO:0007669"/>
    <property type="project" value="UniProtKB-KW"/>
</dbReference>
<evidence type="ECO:0000256" key="2">
    <source>
        <dbReference type="ARBA" id="ARBA00022516"/>
    </source>
</evidence>
<dbReference type="Pfam" id="PF13685">
    <property type="entry name" value="Fe-ADH_2"/>
    <property type="match status" value="1"/>
</dbReference>
<evidence type="ECO:0000256" key="3">
    <source>
        <dbReference type="ARBA" id="ARBA00022723"/>
    </source>
</evidence>
<evidence type="ECO:0000256" key="4">
    <source>
        <dbReference type="ARBA" id="ARBA00022857"/>
    </source>
</evidence>
<accession>X1GKP1</accession>
<keyword evidence="1" id="KW-0963">Cytoplasm</keyword>
<dbReference type="InterPro" id="IPR032837">
    <property type="entry name" value="G1PDH"/>
</dbReference>
<dbReference type="SUPFAM" id="SSF56796">
    <property type="entry name" value="Dehydroquinate synthase-like"/>
    <property type="match status" value="1"/>
</dbReference>
<evidence type="ECO:0000313" key="10">
    <source>
        <dbReference type="EMBL" id="GAH42194.1"/>
    </source>
</evidence>
<protein>
    <recommendedName>
        <fullName evidence="11">Alcohol dehydrogenase iron-type/glycerol dehydrogenase GldA domain-containing protein</fullName>
    </recommendedName>
</protein>
<dbReference type="PANTHER" id="PTHR43616">
    <property type="entry name" value="GLYCEROL DEHYDROGENASE"/>
    <property type="match status" value="1"/>
</dbReference>
<keyword evidence="8" id="KW-0594">Phospholipid biosynthesis</keyword>
<reference evidence="10" key="1">
    <citation type="journal article" date="2014" name="Front. Microbiol.">
        <title>High frequency of phylogenetically diverse reductive dehalogenase-homologous genes in deep subseafloor sedimentary metagenomes.</title>
        <authorList>
            <person name="Kawai M."/>
            <person name="Futagami T."/>
            <person name="Toyoda A."/>
            <person name="Takaki Y."/>
            <person name="Nishi S."/>
            <person name="Hori S."/>
            <person name="Arai W."/>
            <person name="Tsubouchi T."/>
            <person name="Morono Y."/>
            <person name="Uchiyama I."/>
            <person name="Ito T."/>
            <person name="Fujiyama A."/>
            <person name="Inagaki F."/>
            <person name="Takami H."/>
        </authorList>
    </citation>
    <scope>NUCLEOTIDE SEQUENCE</scope>
    <source>
        <strain evidence="10">Expedition CK06-06</strain>
    </source>
</reference>
<keyword evidence="5" id="KW-0560">Oxidoreductase</keyword>
<keyword evidence="4" id="KW-0521">NADP</keyword>
<name>X1GKP1_9ZZZZ</name>